<evidence type="ECO:0000256" key="2">
    <source>
        <dbReference type="SAM" id="Phobius"/>
    </source>
</evidence>
<dbReference type="GO" id="GO:0005789">
    <property type="term" value="C:endoplasmic reticulum membrane"/>
    <property type="evidence" value="ECO:0007669"/>
    <property type="project" value="InterPro"/>
</dbReference>
<gene>
    <name evidence="3" type="ORF">EJ05DRAFT_385789</name>
</gene>
<dbReference type="OrthoDB" id="2139606at2759"/>
<keyword evidence="2" id="KW-0472">Membrane</keyword>
<dbReference type="GO" id="GO:0006487">
    <property type="term" value="P:protein N-linked glycosylation"/>
    <property type="evidence" value="ECO:0007669"/>
    <property type="project" value="TreeGrafter"/>
</dbReference>
<feature type="transmembrane region" description="Helical" evidence="2">
    <location>
        <begin position="202"/>
        <end position="220"/>
    </location>
</feature>
<reference evidence="3" key="1">
    <citation type="journal article" date="2020" name="Stud. Mycol.">
        <title>101 Dothideomycetes genomes: a test case for predicting lifestyles and emergence of pathogens.</title>
        <authorList>
            <person name="Haridas S."/>
            <person name="Albert R."/>
            <person name="Binder M."/>
            <person name="Bloem J."/>
            <person name="Labutti K."/>
            <person name="Salamov A."/>
            <person name="Andreopoulos B."/>
            <person name="Baker S."/>
            <person name="Barry K."/>
            <person name="Bills G."/>
            <person name="Bluhm B."/>
            <person name="Cannon C."/>
            <person name="Castanera R."/>
            <person name="Culley D."/>
            <person name="Daum C."/>
            <person name="Ezra D."/>
            <person name="Gonzalez J."/>
            <person name="Henrissat B."/>
            <person name="Kuo A."/>
            <person name="Liang C."/>
            <person name="Lipzen A."/>
            <person name="Lutzoni F."/>
            <person name="Magnuson J."/>
            <person name="Mondo S."/>
            <person name="Nolan M."/>
            <person name="Ohm R."/>
            <person name="Pangilinan J."/>
            <person name="Park H.-J."/>
            <person name="Ramirez L."/>
            <person name="Alfaro M."/>
            <person name="Sun H."/>
            <person name="Tritt A."/>
            <person name="Yoshinaga Y."/>
            <person name="Zwiers L.-H."/>
            <person name="Turgeon B."/>
            <person name="Goodwin S."/>
            <person name="Spatafora J."/>
            <person name="Crous P."/>
            <person name="Grigoriev I."/>
        </authorList>
    </citation>
    <scope>NUCLEOTIDE SEQUENCE</scope>
    <source>
        <strain evidence="3">CBS 121739</strain>
    </source>
</reference>
<accession>A0A6A6W5T0</accession>
<dbReference type="Proteomes" id="UP000799437">
    <property type="component" value="Unassembled WGS sequence"/>
</dbReference>
<sequence length="226" mass="25293">MKNASSSATAIDTSTSGRAGKRTKSVSALHPQVAVILGVPKVWHVFLQGARLMAMSYSITCCYWSLQIFFDLVFVYSTTPPRLELRETENGWTLERRLEVACVLLAALWCSASAYLSFFFTDCLMSRWLLNYTPFATLLRLGMTDFLLGYVPKLALARLGAFKVPSRLVPSWILITLTVAIAYHLTHDLTSIKRETEATRKVLLFAMTVTLFGLILPHHVPLSSEL</sequence>
<evidence type="ECO:0000313" key="4">
    <source>
        <dbReference type="Proteomes" id="UP000799437"/>
    </source>
</evidence>
<feature type="region of interest" description="Disordered" evidence="1">
    <location>
        <begin position="1"/>
        <end position="23"/>
    </location>
</feature>
<keyword evidence="2" id="KW-0812">Transmembrane</keyword>
<dbReference type="InterPro" id="IPR021100">
    <property type="entry name" value="N-glycosylation_EOS1"/>
</dbReference>
<evidence type="ECO:0000313" key="3">
    <source>
        <dbReference type="EMBL" id="KAF2757306.1"/>
    </source>
</evidence>
<feature type="compositionally biased region" description="Low complexity" evidence="1">
    <location>
        <begin position="1"/>
        <end position="16"/>
    </location>
</feature>
<protein>
    <submittedName>
        <fullName evidence="3">Uncharacterized protein</fullName>
    </submittedName>
</protein>
<evidence type="ECO:0000256" key="1">
    <source>
        <dbReference type="SAM" id="MobiDB-lite"/>
    </source>
</evidence>
<dbReference type="Pfam" id="PF12326">
    <property type="entry name" value="EOS1"/>
    <property type="match status" value="1"/>
</dbReference>
<dbReference type="EMBL" id="ML996573">
    <property type="protein sequence ID" value="KAF2757306.1"/>
    <property type="molecule type" value="Genomic_DNA"/>
</dbReference>
<dbReference type="PANTHER" id="PTHR28147:SF1">
    <property type="entry name" value="N-GLYCOSYLATION PROTEIN EOS1"/>
    <property type="match status" value="1"/>
</dbReference>
<keyword evidence="4" id="KW-1185">Reference proteome</keyword>
<feature type="transmembrane region" description="Helical" evidence="2">
    <location>
        <begin position="57"/>
        <end position="78"/>
    </location>
</feature>
<proteinExistence type="predicted"/>
<dbReference type="GO" id="GO:0034599">
    <property type="term" value="P:cellular response to oxidative stress"/>
    <property type="evidence" value="ECO:0007669"/>
    <property type="project" value="InterPro"/>
</dbReference>
<name>A0A6A6W5T0_9PEZI</name>
<feature type="transmembrane region" description="Helical" evidence="2">
    <location>
        <begin position="171"/>
        <end position="190"/>
    </location>
</feature>
<keyword evidence="2" id="KW-1133">Transmembrane helix</keyword>
<dbReference type="PANTHER" id="PTHR28147">
    <property type="entry name" value="N-GLYCOSYLATION PROTEIN EOS1"/>
    <property type="match status" value="1"/>
</dbReference>
<dbReference type="RefSeq" id="XP_033599757.1">
    <property type="nucleotide sequence ID" value="XM_033741268.1"/>
</dbReference>
<feature type="transmembrane region" description="Helical" evidence="2">
    <location>
        <begin position="98"/>
        <end position="120"/>
    </location>
</feature>
<dbReference type="AlphaFoldDB" id="A0A6A6W5T0"/>
<dbReference type="GeneID" id="54482322"/>
<organism evidence="3 4">
    <name type="scientific">Pseudovirgaria hyperparasitica</name>
    <dbReference type="NCBI Taxonomy" id="470096"/>
    <lineage>
        <taxon>Eukaryota</taxon>
        <taxon>Fungi</taxon>
        <taxon>Dikarya</taxon>
        <taxon>Ascomycota</taxon>
        <taxon>Pezizomycotina</taxon>
        <taxon>Dothideomycetes</taxon>
        <taxon>Dothideomycetes incertae sedis</taxon>
        <taxon>Acrospermales</taxon>
        <taxon>Acrospermaceae</taxon>
        <taxon>Pseudovirgaria</taxon>
    </lineage>
</organism>